<dbReference type="PANTHER" id="PTHR11552">
    <property type="entry name" value="GLUCOSE-METHANOL-CHOLINE GMC OXIDOREDUCTASE"/>
    <property type="match status" value="1"/>
</dbReference>
<dbReference type="Gene3D" id="3.30.560.10">
    <property type="entry name" value="Glucose Oxidase, domain 3"/>
    <property type="match status" value="1"/>
</dbReference>
<dbReference type="InterPro" id="IPR007867">
    <property type="entry name" value="GMC_OxRtase_C"/>
</dbReference>
<keyword evidence="6" id="KW-1185">Reference proteome</keyword>
<dbReference type="InterPro" id="IPR000172">
    <property type="entry name" value="GMC_OxRdtase_N"/>
</dbReference>
<dbReference type="InterPro" id="IPR012132">
    <property type="entry name" value="GMC_OxRdtase"/>
</dbReference>
<reference evidence="5 6" key="1">
    <citation type="submission" date="2016-03" db="EMBL/GenBank/DDBJ databases">
        <authorList>
            <person name="Ploux O."/>
        </authorList>
    </citation>
    <scope>NUCLEOTIDE SEQUENCE [LARGE SCALE GENOMIC DNA]</scope>
    <source>
        <strain evidence="5 6">UAMH 11012</strain>
    </source>
</reference>
<dbReference type="PANTHER" id="PTHR11552:SF115">
    <property type="entry name" value="DEHYDROGENASE XPTC-RELATED"/>
    <property type="match status" value="1"/>
</dbReference>
<dbReference type="OrthoDB" id="269227at2759"/>
<sequence length="623" mass="67082">MARNLLHCLHCLLLATSSVASPGTYARVVEPRTVSNTSYDFVIIGGGIGGLTVADRLTEDPNVSVLVVEYGPFDQGEDSVLIPGAYNPFPYLKQDLFSVPQPGLNNAPEFVPVGSVVGGGSTVNAMFFLRTTSEDFDSVQTLGNLQWGWNGFLPYFKKSENFTKPDPTFAAEHNITFDSSFHGTQGPIHASYSPFDYPGSKNFWDATLATGISALEDPDSGESTGIFWLLRALNPDSETRSYARIAHYDRVIGSRPNYHLIPNTAASKILFNGTKAVGVQYITRSTGAVTNVTATKEVILAAGAVHSPQILQLSGVGPKAILDKFNIKTVLNLPGVGTNFQDHLDLAVSYNFSSNLWPSADTLVNNATYNAEQRALYDATRRGPFTLILTTGNNIVNLPLRNATSNWQSIIALAQSQDPASLLAPGTDPTVIAGYKVQRELLLKRFAGFRTPIGEISWNTGSTTTIYIVKPLSRGSVTIGSTDPLANPLVNFGALKDPTDLELILAIFRKNREIMQRPSMQILGPTETVPGANLTTDEELKASFRATLIPTNGHACCTLPMMPLKFGGVVDSELRVYGLQGLSVVDNSIWPIILSGAPSATVYAAAEKAADIIKKRYGLTSSG</sequence>
<dbReference type="STRING" id="576137.A0A1L7WSY6"/>
<gene>
    <name evidence="5" type="ORF">PAC_05772</name>
</gene>
<dbReference type="PIRSF" id="PIRSF000137">
    <property type="entry name" value="Alcohol_oxidase"/>
    <property type="match status" value="1"/>
</dbReference>
<organism evidence="5 6">
    <name type="scientific">Phialocephala subalpina</name>
    <dbReference type="NCBI Taxonomy" id="576137"/>
    <lineage>
        <taxon>Eukaryota</taxon>
        <taxon>Fungi</taxon>
        <taxon>Dikarya</taxon>
        <taxon>Ascomycota</taxon>
        <taxon>Pezizomycotina</taxon>
        <taxon>Leotiomycetes</taxon>
        <taxon>Helotiales</taxon>
        <taxon>Mollisiaceae</taxon>
        <taxon>Phialocephala</taxon>
        <taxon>Phialocephala fortinii species complex</taxon>
    </lineage>
</organism>
<dbReference type="GO" id="GO:0016614">
    <property type="term" value="F:oxidoreductase activity, acting on CH-OH group of donors"/>
    <property type="evidence" value="ECO:0007669"/>
    <property type="project" value="InterPro"/>
</dbReference>
<feature type="binding site" evidence="2">
    <location>
        <position position="116"/>
    </location>
    <ligand>
        <name>FAD</name>
        <dbReference type="ChEBI" id="CHEBI:57692"/>
    </ligand>
</feature>
<comment type="cofactor">
    <cofactor evidence="2">
        <name>FAD</name>
        <dbReference type="ChEBI" id="CHEBI:57692"/>
    </cofactor>
</comment>
<name>A0A1L7WSY6_9HELO</name>
<evidence type="ECO:0000259" key="4">
    <source>
        <dbReference type="PROSITE" id="PS00624"/>
    </source>
</evidence>
<dbReference type="InterPro" id="IPR036188">
    <property type="entry name" value="FAD/NAD-bd_sf"/>
</dbReference>
<comment type="similarity">
    <text evidence="1">Belongs to the GMC oxidoreductase family.</text>
</comment>
<dbReference type="AlphaFoldDB" id="A0A1L7WSY6"/>
<keyword evidence="2" id="KW-0274">FAD</keyword>
<evidence type="ECO:0000313" key="5">
    <source>
        <dbReference type="EMBL" id="CZR55884.1"/>
    </source>
</evidence>
<evidence type="ECO:0000256" key="3">
    <source>
        <dbReference type="SAM" id="SignalP"/>
    </source>
</evidence>
<evidence type="ECO:0000256" key="1">
    <source>
        <dbReference type="ARBA" id="ARBA00010790"/>
    </source>
</evidence>
<dbReference type="SUPFAM" id="SSF54373">
    <property type="entry name" value="FAD-linked reductases, C-terminal domain"/>
    <property type="match status" value="1"/>
</dbReference>
<dbReference type="GO" id="GO:0050660">
    <property type="term" value="F:flavin adenine dinucleotide binding"/>
    <property type="evidence" value="ECO:0007669"/>
    <property type="project" value="InterPro"/>
</dbReference>
<dbReference type="GO" id="GO:0044550">
    <property type="term" value="P:secondary metabolite biosynthetic process"/>
    <property type="evidence" value="ECO:0007669"/>
    <property type="project" value="TreeGrafter"/>
</dbReference>
<dbReference type="Pfam" id="PF00732">
    <property type="entry name" value="GMC_oxred_N"/>
    <property type="match status" value="1"/>
</dbReference>
<dbReference type="EMBL" id="FJOG01000007">
    <property type="protein sequence ID" value="CZR55884.1"/>
    <property type="molecule type" value="Genomic_DNA"/>
</dbReference>
<keyword evidence="3" id="KW-0732">Signal</keyword>
<feature type="domain" description="Glucose-methanol-choline oxidoreductase N-terminal" evidence="4">
    <location>
        <begin position="303"/>
        <end position="317"/>
    </location>
</feature>
<proteinExistence type="inferred from homology"/>
<accession>A0A1L7WSY6</accession>
<protein>
    <submittedName>
        <fullName evidence="5">Related to alcohol oxidase</fullName>
    </submittedName>
</protein>
<keyword evidence="2" id="KW-0285">Flavoprotein</keyword>
<dbReference type="SUPFAM" id="SSF51905">
    <property type="entry name" value="FAD/NAD(P)-binding domain"/>
    <property type="match status" value="1"/>
</dbReference>
<dbReference type="Gene3D" id="3.50.50.60">
    <property type="entry name" value="FAD/NAD(P)-binding domain"/>
    <property type="match status" value="1"/>
</dbReference>
<dbReference type="Proteomes" id="UP000184330">
    <property type="component" value="Unassembled WGS sequence"/>
</dbReference>
<evidence type="ECO:0000256" key="2">
    <source>
        <dbReference type="PIRSR" id="PIRSR000137-2"/>
    </source>
</evidence>
<feature type="chain" id="PRO_5013358456" evidence="3">
    <location>
        <begin position="21"/>
        <end position="623"/>
    </location>
</feature>
<evidence type="ECO:0000313" key="6">
    <source>
        <dbReference type="Proteomes" id="UP000184330"/>
    </source>
</evidence>
<dbReference type="PROSITE" id="PS00624">
    <property type="entry name" value="GMC_OXRED_2"/>
    <property type="match status" value="1"/>
</dbReference>
<dbReference type="Pfam" id="PF05199">
    <property type="entry name" value="GMC_oxred_C"/>
    <property type="match status" value="1"/>
</dbReference>
<feature type="signal peptide" evidence="3">
    <location>
        <begin position="1"/>
        <end position="20"/>
    </location>
</feature>